<accession>A0A1M7Y9J6</accession>
<dbReference type="NCBIfam" id="NF002959">
    <property type="entry name" value="PRK03624.1"/>
    <property type="match status" value="1"/>
</dbReference>
<dbReference type="AlphaFoldDB" id="A0A1M7Y9J6"/>
<dbReference type="InterPro" id="IPR000182">
    <property type="entry name" value="GNAT_dom"/>
</dbReference>
<dbReference type="STRING" id="1121416.SAMN02745220_02787"/>
<evidence type="ECO:0000313" key="4">
    <source>
        <dbReference type="EMBL" id="SHO49302.1"/>
    </source>
</evidence>
<dbReference type="CDD" id="cd04301">
    <property type="entry name" value="NAT_SF"/>
    <property type="match status" value="1"/>
</dbReference>
<evidence type="ECO:0000259" key="3">
    <source>
        <dbReference type="PROSITE" id="PS51186"/>
    </source>
</evidence>
<dbReference type="InterPro" id="IPR016181">
    <property type="entry name" value="Acyl_CoA_acyltransferase"/>
</dbReference>
<sequence length="191" mass="21611">MESTDLRYRPVAVRNPLIAGQIFSHHLLYKRHVTCYPIHFNKYNINMKIRTFQTDDTAAVIQLWQACGLTTATNDPLRDIERKLLVDADLFLVGEKDGRIVATVMGGYEGHRGWLNYLAVAPELRRQGYGQAIVHAIEQMLTAKGAPKINLQVRTSNQTVIEFYQTLGYHIDNVVSLGKRLVQDNKGESDG</sequence>
<gene>
    <name evidence="4" type="ORF">SAMN02745220_02787</name>
</gene>
<keyword evidence="4" id="KW-0687">Ribonucleoprotein</keyword>
<dbReference type="SUPFAM" id="SSF55729">
    <property type="entry name" value="Acyl-CoA N-acyltransferases (Nat)"/>
    <property type="match status" value="1"/>
</dbReference>
<dbReference type="InterPro" id="IPR050832">
    <property type="entry name" value="Bact_Acetyltransf"/>
</dbReference>
<dbReference type="Pfam" id="PF00583">
    <property type="entry name" value="Acetyltransf_1"/>
    <property type="match status" value="1"/>
</dbReference>
<dbReference type="PROSITE" id="PS51186">
    <property type="entry name" value="GNAT"/>
    <property type="match status" value="1"/>
</dbReference>
<reference evidence="4 5" key="1">
    <citation type="submission" date="2016-12" db="EMBL/GenBank/DDBJ databases">
        <authorList>
            <person name="Song W.-J."/>
            <person name="Kurnit D.M."/>
        </authorList>
    </citation>
    <scope>NUCLEOTIDE SEQUENCE [LARGE SCALE GENOMIC DNA]</scope>
    <source>
        <strain evidence="4 5">DSM 18488</strain>
    </source>
</reference>
<protein>
    <submittedName>
        <fullName evidence="4">Ribosomal protein S18 acetylase RimI</fullName>
    </submittedName>
</protein>
<dbReference type="GO" id="GO:0005840">
    <property type="term" value="C:ribosome"/>
    <property type="evidence" value="ECO:0007669"/>
    <property type="project" value="UniProtKB-KW"/>
</dbReference>
<proteinExistence type="predicted"/>
<organism evidence="4 5">
    <name type="scientific">Desulfopila aestuarii DSM 18488</name>
    <dbReference type="NCBI Taxonomy" id="1121416"/>
    <lineage>
        <taxon>Bacteria</taxon>
        <taxon>Pseudomonadati</taxon>
        <taxon>Thermodesulfobacteriota</taxon>
        <taxon>Desulfobulbia</taxon>
        <taxon>Desulfobulbales</taxon>
        <taxon>Desulfocapsaceae</taxon>
        <taxon>Desulfopila</taxon>
    </lineage>
</organism>
<dbReference type="Proteomes" id="UP000184603">
    <property type="component" value="Unassembled WGS sequence"/>
</dbReference>
<dbReference type="Gene3D" id="3.40.630.30">
    <property type="match status" value="1"/>
</dbReference>
<evidence type="ECO:0000313" key="5">
    <source>
        <dbReference type="Proteomes" id="UP000184603"/>
    </source>
</evidence>
<keyword evidence="4" id="KW-0689">Ribosomal protein</keyword>
<evidence type="ECO:0000256" key="1">
    <source>
        <dbReference type="ARBA" id="ARBA00022679"/>
    </source>
</evidence>
<feature type="domain" description="N-acetyltransferase" evidence="3">
    <location>
        <begin position="47"/>
        <end position="186"/>
    </location>
</feature>
<keyword evidence="2" id="KW-0012">Acyltransferase</keyword>
<name>A0A1M7Y9J6_9BACT</name>
<dbReference type="PANTHER" id="PTHR43877">
    <property type="entry name" value="AMINOALKYLPHOSPHONATE N-ACETYLTRANSFERASE-RELATED-RELATED"/>
    <property type="match status" value="1"/>
</dbReference>
<dbReference type="GO" id="GO:0016747">
    <property type="term" value="F:acyltransferase activity, transferring groups other than amino-acyl groups"/>
    <property type="evidence" value="ECO:0007669"/>
    <property type="project" value="InterPro"/>
</dbReference>
<keyword evidence="5" id="KW-1185">Reference proteome</keyword>
<evidence type="ECO:0000256" key="2">
    <source>
        <dbReference type="ARBA" id="ARBA00023315"/>
    </source>
</evidence>
<keyword evidence="1" id="KW-0808">Transferase</keyword>
<dbReference type="EMBL" id="FRFE01000013">
    <property type="protein sequence ID" value="SHO49302.1"/>
    <property type="molecule type" value="Genomic_DNA"/>
</dbReference>